<gene>
    <name evidence="1" type="ORF">GT464_08430</name>
</gene>
<dbReference type="AlphaFoldDB" id="A0A6N9JKU0"/>
<evidence type="ECO:0000313" key="1">
    <source>
        <dbReference type="EMBL" id="MZJ39963.1"/>
    </source>
</evidence>
<sequence>MNDERAVAAAIHAGHRSDDVTDLYAGDCRGCGECCSRFLPVSPFDRVRLEAYVRRNGIEPAEPRAVCDLLCPYLTDGRECAVYAARPEICRAYRCDRHKRGELGMFFGAECAEVTDMRELAEAMARDVYRKEQGNG</sequence>
<name>A0A6N9JKU0_9ACTN</name>
<dbReference type="InterPro" id="IPR005358">
    <property type="entry name" value="Puta_zinc/iron-chelating_dom"/>
</dbReference>
<comment type="caution">
    <text evidence="1">The sequence shown here is derived from an EMBL/GenBank/DDBJ whole genome shotgun (WGS) entry which is preliminary data.</text>
</comment>
<protein>
    <recommendedName>
        <fullName evidence="3">YkgJ family cysteine cluster protein</fullName>
    </recommendedName>
</protein>
<dbReference type="RefSeq" id="WP_161160812.1">
    <property type="nucleotide sequence ID" value="NZ_WWSR01000015.1"/>
</dbReference>
<proteinExistence type="predicted"/>
<evidence type="ECO:0000313" key="2">
    <source>
        <dbReference type="Proteomes" id="UP000469380"/>
    </source>
</evidence>
<dbReference type="Pfam" id="PF03692">
    <property type="entry name" value="CxxCxxCC"/>
    <property type="match status" value="1"/>
</dbReference>
<dbReference type="Proteomes" id="UP000469380">
    <property type="component" value="Unassembled WGS sequence"/>
</dbReference>
<evidence type="ECO:0008006" key="3">
    <source>
        <dbReference type="Google" id="ProtNLM"/>
    </source>
</evidence>
<organism evidence="1 2">
    <name type="scientific">Collinsella aerofaciens</name>
    <dbReference type="NCBI Taxonomy" id="74426"/>
    <lineage>
        <taxon>Bacteria</taxon>
        <taxon>Bacillati</taxon>
        <taxon>Actinomycetota</taxon>
        <taxon>Coriobacteriia</taxon>
        <taxon>Coriobacteriales</taxon>
        <taxon>Coriobacteriaceae</taxon>
        <taxon>Collinsella</taxon>
    </lineage>
</organism>
<reference evidence="1 2" key="1">
    <citation type="journal article" date="2019" name="Nat. Med.">
        <title>A library of human gut bacterial isolates paired with longitudinal multiomics data enables mechanistic microbiome research.</title>
        <authorList>
            <person name="Poyet M."/>
            <person name="Groussin M."/>
            <person name="Gibbons S.M."/>
            <person name="Avila-Pacheco J."/>
            <person name="Jiang X."/>
            <person name="Kearney S.M."/>
            <person name="Perrotta A.R."/>
            <person name="Berdy B."/>
            <person name="Zhao S."/>
            <person name="Lieberman T.D."/>
            <person name="Swanson P.K."/>
            <person name="Smith M."/>
            <person name="Roesemann S."/>
            <person name="Alexander J.E."/>
            <person name="Rich S.A."/>
            <person name="Livny J."/>
            <person name="Vlamakis H."/>
            <person name="Clish C."/>
            <person name="Bullock K."/>
            <person name="Deik A."/>
            <person name="Scott J."/>
            <person name="Pierce K.A."/>
            <person name="Xavier R.J."/>
            <person name="Alm E.J."/>
        </authorList>
    </citation>
    <scope>NUCLEOTIDE SEQUENCE [LARGE SCALE GENOMIC DNA]</scope>
    <source>
        <strain evidence="1 2">BIOML-A20</strain>
    </source>
</reference>
<accession>A0A6N9JKU0</accession>
<dbReference type="EMBL" id="WWSR01000015">
    <property type="protein sequence ID" value="MZJ39963.1"/>
    <property type="molecule type" value="Genomic_DNA"/>
</dbReference>